<dbReference type="AlphaFoldDB" id="A0A5S5CA38"/>
<name>A0A5S5CA38_9BACL</name>
<proteinExistence type="predicted"/>
<dbReference type="OrthoDB" id="2991654at2"/>
<comment type="caution">
    <text evidence="1">The sequence shown here is derived from an EMBL/GenBank/DDBJ whole genome shotgun (WGS) entry which is preliminary data.</text>
</comment>
<sequence length="74" mass="8154">MKPRQSSTAMEHVHLAAKLADLKEDHYRLLLSLGAMTELLIEKGLLTREEIALKAAALDLELDTLVSASLRPMA</sequence>
<keyword evidence="2" id="KW-1185">Reference proteome</keyword>
<dbReference type="EMBL" id="VNHS01000004">
    <property type="protein sequence ID" value="TYP75372.1"/>
    <property type="molecule type" value="Genomic_DNA"/>
</dbReference>
<evidence type="ECO:0000313" key="2">
    <source>
        <dbReference type="Proteomes" id="UP000323257"/>
    </source>
</evidence>
<evidence type="ECO:0000313" key="1">
    <source>
        <dbReference type="EMBL" id="TYP75372.1"/>
    </source>
</evidence>
<dbReference type="Proteomes" id="UP000323257">
    <property type="component" value="Unassembled WGS sequence"/>
</dbReference>
<gene>
    <name evidence="1" type="ORF">BCM02_10448</name>
</gene>
<protein>
    <submittedName>
        <fullName evidence="1">Uncharacterized protein</fullName>
    </submittedName>
</protein>
<reference evidence="1 2" key="1">
    <citation type="submission" date="2019-07" db="EMBL/GenBank/DDBJ databases">
        <title>Genomic Encyclopedia of Type Strains, Phase III (KMG-III): the genomes of soil and plant-associated and newly described type strains.</title>
        <authorList>
            <person name="Whitman W."/>
        </authorList>
    </citation>
    <scope>NUCLEOTIDE SEQUENCE [LARGE SCALE GENOMIC DNA]</scope>
    <source>
        <strain evidence="1 2">BL24</strain>
    </source>
</reference>
<organism evidence="1 2">
    <name type="scientific">Paenibacillus methanolicus</name>
    <dbReference type="NCBI Taxonomy" id="582686"/>
    <lineage>
        <taxon>Bacteria</taxon>
        <taxon>Bacillati</taxon>
        <taxon>Bacillota</taxon>
        <taxon>Bacilli</taxon>
        <taxon>Bacillales</taxon>
        <taxon>Paenibacillaceae</taxon>
        <taxon>Paenibacillus</taxon>
    </lineage>
</organism>
<dbReference type="RefSeq" id="WP_148929317.1">
    <property type="nucleotide sequence ID" value="NZ_VNHS01000004.1"/>
</dbReference>
<accession>A0A5S5CA38</accession>